<accession>A0A6A4H2F3</accession>
<protein>
    <recommendedName>
        <fullName evidence="4">F-box domain-containing protein</fullName>
    </recommendedName>
</protein>
<proteinExistence type="predicted"/>
<feature type="compositionally biased region" description="Basic and acidic residues" evidence="1">
    <location>
        <begin position="7"/>
        <end position="17"/>
    </location>
</feature>
<keyword evidence="3" id="KW-1185">Reference proteome</keyword>
<organism evidence="2 3">
    <name type="scientific">Gymnopus androsaceus JB14</name>
    <dbReference type="NCBI Taxonomy" id="1447944"/>
    <lineage>
        <taxon>Eukaryota</taxon>
        <taxon>Fungi</taxon>
        <taxon>Dikarya</taxon>
        <taxon>Basidiomycota</taxon>
        <taxon>Agaricomycotina</taxon>
        <taxon>Agaricomycetes</taxon>
        <taxon>Agaricomycetidae</taxon>
        <taxon>Agaricales</taxon>
        <taxon>Marasmiineae</taxon>
        <taxon>Omphalotaceae</taxon>
        <taxon>Gymnopus</taxon>
    </lineage>
</organism>
<dbReference type="AlphaFoldDB" id="A0A6A4H2F3"/>
<dbReference type="Proteomes" id="UP000799118">
    <property type="component" value="Unassembled WGS sequence"/>
</dbReference>
<evidence type="ECO:0000313" key="3">
    <source>
        <dbReference type="Proteomes" id="UP000799118"/>
    </source>
</evidence>
<dbReference type="OrthoDB" id="3068652at2759"/>
<name>A0A6A4H2F3_9AGAR</name>
<gene>
    <name evidence="2" type="ORF">BT96DRAFT_979618</name>
</gene>
<dbReference type="EMBL" id="ML769608">
    <property type="protein sequence ID" value="KAE9391936.1"/>
    <property type="molecule type" value="Genomic_DNA"/>
</dbReference>
<evidence type="ECO:0000256" key="1">
    <source>
        <dbReference type="SAM" id="MobiDB-lite"/>
    </source>
</evidence>
<evidence type="ECO:0008006" key="4">
    <source>
        <dbReference type="Google" id="ProtNLM"/>
    </source>
</evidence>
<reference evidence="2" key="1">
    <citation type="journal article" date="2019" name="Environ. Microbiol.">
        <title>Fungal ecological strategies reflected in gene transcription - a case study of two litter decomposers.</title>
        <authorList>
            <person name="Barbi F."/>
            <person name="Kohler A."/>
            <person name="Barry K."/>
            <person name="Baskaran P."/>
            <person name="Daum C."/>
            <person name="Fauchery L."/>
            <person name="Ihrmark K."/>
            <person name="Kuo A."/>
            <person name="LaButti K."/>
            <person name="Lipzen A."/>
            <person name="Morin E."/>
            <person name="Grigoriev I.V."/>
            <person name="Henrissat B."/>
            <person name="Lindahl B."/>
            <person name="Martin F."/>
        </authorList>
    </citation>
    <scope>NUCLEOTIDE SEQUENCE</scope>
    <source>
        <strain evidence="2">JB14</strain>
    </source>
</reference>
<evidence type="ECO:0000313" key="2">
    <source>
        <dbReference type="EMBL" id="KAE9391936.1"/>
    </source>
</evidence>
<sequence length="410" mass="46019">MLCDQCLSERDSKDPIRRGATKPPHSPHAFQSELVTLQNSPAHAQKPYEFLLAPVTNLPTEILREIFGFFGSANQNEFISAFCIRHRVSLPGLFLMAVYARWRIHLASLCNGVLIEAGSAAPLDITFEVAGSSSARLDVLQILVAQAEWRHTLVCFARFSAQYQPPPQTSKTITSLQITVVSVGSDVDSFCDVDSFGFLVDSATFPAVTRLALTFTADYDWKPCNKLFQFNAQKLTEFFLRSSCSITSLHIESAILDDHDLIKVLVHTPKLQHFAFYQNDLHHKARLNTELQHYWVSPTMAFIQSLHGYKGIYSASKSGNALVPKLQHLSLRVFGDWFDDDQLFIDVVLSRSRWAPDPTLARDNGIEGLKSVELKILGRILDEKVYEPLTQLDGQGIRVEVFGEPEIVHT</sequence>
<feature type="region of interest" description="Disordered" evidence="1">
    <location>
        <begin position="7"/>
        <end position="28"/>
    </location>
</feature>